<sequence length="94" mass="10471">MNKTYAKMLEYQALLDSKAPEGRAAIMGNILWSPWQTFFYGAQAANPCIRTICEIGFGAGHSTVLFTSVNPHVHIFSFDMFTLGTYQVGLLSLY</sequence>
<name>A0AAD5H9L7_9CHLO</name>
<organism evidence="1 2">
    <name type="scientific">Chlorella ohadii</name>
    <dbReference type="NCBI Taxonomy" id="2649997"/>
    <lineage>
        <taxon>Eukaryota</taxon>
        <taxon>Viridiplantae</taxon>
        <taxon>Chlorophyta</taxon>
        <taxon>core chlorophytes</taxon>
        <taxon>Trebouxiophyceae</taxon>
        <taxon>Chlorellales</taxon>
        <taxon>Chlorellaceae</taxon>
        <taxon>Chlorella clade</taxon>
        <taxon>Chlorella</taxon>
    </lineage>
</organism>
<evidence type="ECO:0000313" key="1">
    <source>
        <dbReference type="EMBL" id="KAI7846155.1"/>
    </source>
</evidence>
<dbReference type="AlphaFoldDB" id="A0AAD5H9L7"/>
<dbReference type="Proteomes" id="UP001205105">
    <property type="component" value="Unassembled WGS sequence"/>
</dbReference>
<gene>
    <name evidence="1" type="ORF">COHA_000325</name>
</gene>
<protein>
    <submittedName>
        <fullName evidence="1">Uncharacterized protein</fullName>
    </submittedName>
</protein>
<proteinExistence type="predicted"/>
<dbReference type="EMBL" id="JADXDR010000008">
    <property type="protein sequence ID" value="KAI7846155.1"/>
    <property type="molecule type" value="Genomic_DNA"/>
</dbReference>
<keyword evidence="2" id="KW-1185">Reference proteome</keyword>
<accession>A0AAD5H9L7</accession>
<comment type="caution">
    <text evidence="1">The sequence shown here is derived from an EMBL/GenBank/DDBJ whole genome shotgun (WGS) entry which is preliminary data.</text>
</comment>
<reference evidence="1" key="1">
    <citation type="submission" date="2020-11" db="EMBL/GenBank/DDBJ databases">
        <title>Chlorella ohadii genome sequencing and assembly.</title>
        <authorList>
            <person name="Murik O."/>
            <person name="Treves H."/>
            <person name="Kedem I."/>
            <person name="Shotland Y."/>
            <person name="Kaplan A."/>
        </authorList>
    </citation>
    <scope>NUCLEOTIDE SEQUENCE</scope>
    <source>
        <strain evidence="1">1</strain>
    </source>
</reference>
<evidence type="ECO:0000313" key="2">
    <source>
        <dbReference type="Proteomes" id="UP001205105"/>
    </source>
</evidence>